<gene>
    <name evidence="2" type="ORF">DW924_06250</name>
</gene>
<sequence>MKKFFRDIIAYYKRFGLRAVVFRIVDKLTGNTHITYSKWYQKVKPTRKDLEKQRNYTFEYNPDILVLKKKTDSKSKDKFIKSLDMQTYTKWKFEYCEEDEEILQKVKNSDCEYVMLANPEIILRKDMLFECVKVLNEFPETDAIYSDEDYVDFSRQEYLNGRLKPNLNLDLLRSMNYIYQMLLVKRGLFLQAYDFYDASTEEKSDSNYDYIFKCVEHSQNIYHIPKVLYHRNVNESQNVENEECQSILNHYMRTGIHATVEKTEYSGIYRSRYILKESPLVSIVIPNKDHVDDLKKCINSLEEKCNYENKEYIIVENNSTENKTFEYYDELIKKCSCASVIYWKEKGFNYSKINNYGARFAKGEYILFLNNDTEIQNSDFLQEMLGYCMRKDVGAVGARMFYEDGTIQHAGVIVGLGGLASHPYAGAPKETYGHMGRIHAVQELSAVTAACVLVKKEVFEKVKGFESQYAVAFNDIDLCMKIRKAGYRIIYTPYANLTHYESKSRGTEDSREKRKRFESEIKLFEKRWEKILKNGDPYYNRNFRLDESDFQFDIHVKKRWKL</sequence>
<accession>A0A413SS19</accession>
<dbReference type="Gene3D" id="3.90.550.10">
    <property type="entry name" value="Spore Coat Polysaccharide Biosynthesis Protein SpsA, Chain A"/>
    <property type="match status" value="2"/>
</dbReference>
<dbReference type="InterPro" id="IPR001173">
    <property type="entry name" value="Glyco_trans_2-like"/>
</dbReference>
<proteinExistence type="predicted"/>
<dbReference type="SUPFAM" id="SSF53448">
    <property type="entry name" value="Nucleotide-diphospho-sugar transferases"/>
    <property type="match status" value="2"/>
</dbReference>
<reference evidence="2 3" key="1">
    <citation type="submission" date="2018-08" db="EMBL/GenBank/DDBJ databases">
        <title>A genome reference for cultivated species of the human gut microbiota.</title>
        <authorList>
            <person name="Zou Y."/>
            <person name="Xue W."/>
            <person name="Luo G."/>
        </authorList>
    </citation>
    <scope>NUCLEOTIDE SEQUENCE [LARGE SCALE GENOMIC DNA]</scope>
    <source>
        <strain evidence="2 3">AM42-8</strain>
    </source>
</reference>
<dbReference type="EMBL" id="QSFS01000005">
    <property type="protein sequence ID" value="RHA71094.1"/>
    <property type="molecule type" value="Genomic_DNA"/>
</dbReference>
<dbReference type="PANTHER" id="PTHR43179">
    <property type="entry name" value="RHAMNOSYLTRANSFERASE WBBL"/>
    <property type="match status" value="1"/>
</dbReference>
<feature type="domain" description="Glycosyltransferase 2-like" evidence="1">
    <location>
        <begin position="282"/>
        <end position="407"/>
    </location>
</feature>
<dbReference type="Pfam" id="PF00535">
    <property type="entry name" value="Glycos_transf_2"/>
    <property type="match status" value="1"/>
</dbReference>
<dbReference type="RefSeq" id="WP_118364454.1">
    <property type="nucleotide sequence ID" value="NZ_QSFS01000005.1"/>
</dbReference>
<evidence type="ECO:0000313" key="2">
    <source>
        <dbReference type="EMBL" id="RHA71094.1"/>
    </source>
</evidence>
<dbReference type="Proteomes" id="UP000285642">
    <property type="component" value="Unassembled WGS sequence"/>
</dbReference>
<organism evidence="2 3">
    <name type="scientific">Dorea formicigenerans</name>
    <dbReference type="NCBI Taxonomy" id="39486"/>
    <lineage>
        <taxon>Bacteria</taxon>
        <taxon>Bacillati</taxon>
        <taxon>Bacillota</taxon>
        <taxon>Clostridia</taxon>
        <taxon>Lachnospirales</taxon>
        <taxon>Lachnospiraceae</taxon>
        <taxon>Dorea</taxon>
    </lineage>
</organism>
<comment type="caution">
    <text evidence="2">The sequence shown here is derived from an EMBL/GenBank/DDBJ whole genome shotgun (WGS) entry which is preliminary data.</text>
</comment>
<dbReference type="CDD" id="cd04186">
    <property type="entry name" value="GT_2_like_c"/>
    <property type="match status" value="1"/>
</dbReference>
<keyword evidence="2" id="KW-0808">Transferase</keyword>
<evidence type="ECO:0000259" key="1">
    <source>
        <dbReference type="Pfam" id="PF00535"/>
    </source>
</evidence>
<evidence type="ECO:0000313" key="3">
    <source>
        <dbReference type="Proteomes" id="UP000285642"/>
    </source>
</evidence>
<dbReference type="InterPro" id="IPR029044">
    <property type="entry name" value="Nucleotide-diphossugar_trans"/>
</dbReference>
<protein>
    <submittedName>
        <fullName evidence="2">Glycosyltransferase</fullName>
    </submittedName>
</protein>
<dbReference type="PANTHER" id="PTHR43179:SF7">
    <property type="entry name" value="RHAMNOSYLTRANSFERASE WBBL"/>
    <property type="match status" value="1"/>
</dbReference>
<dbReference type="AlphaFoldDB" id="A0A413SS19"/>
<dbReference type="GO" id="GO:0016740">
    <property type="term" value="F:transferase activity"/>
    <property type="evidence" value="ECO:0007669"/>
    <property type="project" value="UniProtKB-KW"/>
</dbReference>
<name>A0A413SS19_9FIRM</name>